<reference evidence="2" key="1">
    <citation type="journal article" date="2014" name="Genome Announc.">
        <title>Full-genome sequence of the plant growth-promoting bacterium Pseudomonas protegens CHA0.</title>
        <authorList>
            <person name="Jousset A."/>
            <person name="Schuldes J."/>
            <person name="Keel C."/>
            <person name="Maurhofer M."/>
            <person name="Daniel R."/>
            <person name="Scheu S."/>
            <person name="Thuermer A."/>
        </authorList>
    </citation>
    <scope>NUCLEOTIDE SEQUENCE [LARGE SCALE GENOMIC DNA]</scope>
    <source>
        <strain evidence="2">DSM 19095 / LMG 27888 / CFBP 6595 / CHA0</strain>
    </source>
</reference>
<name>A0A2C9EF79_PSEPH</name>
<protein>
    <submittedName>
        <fullName evidence="1">Uncharacterized protein</fullName>
    </submittedName>
</protein>
<dbReference type="KEGG" id="pprc:PFLCHA0_c05030"/>
<evidence type="ECO:0000313" key="2">
    <source>
        <dbReference type="Proteomes" id="UP000013940"/>
    </source>
</evidence>
<gene>
    <name evidence="1" type="ORF">PFLCHA0_c05030</name>
</gene>
<evidence type="ECO:0000313" key="1">
    <source>
        <dbReference type="EMBL" id="AGL82302.1"/>
    </source>
</evidence>
<dbReference type="EMBL" id="CP003190">
    <property type="protein sequence ID" value="AGL82302.1"/>
    <property type="molecule type" value="Genomic_DNA"/>
</dbReference>
<dbReference type="Proteomes" id="UP000013940">
    <property type="component" value="Chromosome"/>
</dbReference>
<organism evidence="1 2">
    <name type="scientific">Pseudomonas protegens (strain DSM 19095 / LMG 27888 / CFBP 6595 / CHA0)</name>
    <dbReference type="NCBI Taxonomy" id="1124983"/>
    <lineage>
        <taxon>Bacteria</taxon>
        <taxon>Pseudomonadati</taxon>
        <taxon>Pseudomonadota</taxon>
        <taxon>Gammaproteobacteria</taxon>
        <taxon>Pseudomonadales</taxon>
        <taxon>Pseudomonadaceae</taxon>
        <taxon>Pseudomonas</taxon>
    </lineage>
</organism>
<accession>A0A2C9EF79</accession>
<proteinExistence type="predicted"/>
<dbReference type="AlphaFoldDB" id="A0A2C9EF79"/>
<dbReference type="HOGENOM" id="CLU_2194691_0_0_6"/>
<sequence>MFATHVWHQLAARLSAHCNRCNRVQPIFSWKKKQLVRNKIPARSGLPPTGAFTSENAIFCSKKEQKRRQRPVFGQGATDSAQIGCTLFVLLHRIRGQGATVLQDWFIG</sequence>